<feature type="compositionally biased region" description="Polar residues" evidence="5">
    <location>
        <begin position="1145"/>
        <end position="1155"/>
    </location>
</feature>
<dbReference type="Pfam" id="PF16134">
    <property type="entry name" value="THOC2_N"/>
    <property type="match status" value="2"/>
</dbReference>
<sequence>MVLAFELQWNRINEEDEEQYTYLANILTTLLEKEILSSDILKQLMNFSALKRCGLEIKNMYIKSRTRELYTQDRFNLLHEENEGFSKLISIIIDNENMEISKIDRITKEIVELIGFFNLEPNRCLDILLDAYEHNTENECYSSIISHLFNSQHLRHAIGFKLLGYHSSKSTPKSLFTMIVKLMRKKLLKFEDILDYLGPNSFDDLTFKHLDYEGERKKESREYSVVSLDGSSTEKSEPRFEKSSPEFQKDQKFGFLIELLNLDLISEAITLLDILSKFDPHWNYDIAFACCSSIEKLINPIYIKRSRTINSTSNNLPPLTREEIQTLEDLVFPLIYHTKYELYRDVKILTKIIRVLKMYLVAPAQINHNTLMGVLTSVLSSLCFLGMNTVVVSEFWDVFRNLPFTTRYQVYGLLRQVGYERQPKLMAQQNLVSKNVRLIFNRISFANIKTKAREILQYSLTNPIVVCDEFIRKCENYDNLIPLCVDSAQYTPEIFHDTMIYCILDRFLSNERSAIKDDGISIATWLSNLATLCGLFFRTYPFTDITPMLNYLTQRLKEGQWEYLIILTEIIKQTSGLEYSEEISESQLDALAGGKLILTLAGGFSPMVKGSAVESVAKLKDTLLKTGKGVSLLLLLSKLSNYGIFLHDDLQEWKHIADSKDVSHATYLLLLKFLLSEAKFVFEEDVTGSENYCILPLPSIETLQKGYKLSPSFVFSIVRLTMSSIPSNDIEPFLPNEIWTHFSPEFYQFFWMKELSDIFVPSALYRDVVAENPHYRNALQKEKDEQQQKYDSTLKIMKDSCQHFFIGNGEFVDMGILLQHCFLPRALFSAADSLYCAKLVHVLHSIEAPKFSLNLFLQMLMSMAPGILLACTEFEARRLGRFTQYLLSLSNRWCESISEFNKDIKNKPGSFVAIEGLPQLASLNDNDESPFIKLDHDAYQRFHFLLMENLLNNCVTLLRSGDHVKIRIVLLFLTPLAKLNVFPYYKRHCDSLIEITDLFRDHRVENIKVLANTYTPLVRNIRKKSQDPSFVNSLLRSTVKPTNINIPRSKKDLSNITPLLETPNTAVSEEPLSSITPPTVAVVEDAMVGEFSDSTSNNTASPPSLTTPSLEEKQGEEESLKEQRTEVKQEEEEEDEMQVDEERVSGTTVATTPSEMQAGVETSEPKTEPVVEEKAMETPPSVAAETVEEVSSTVAESVKTEINQVSADAGGEVKSTSEELTVVTTTTPSTIAEFVQVTAEISSKGSTIAESPTTMNSKLQIKLQNLSKSTPSLSKQDKVSEYSKEVVSLLILPKQNPLKFYNELKQRLAKEGSRVADESKSGAKSESKASSSRSDTSPSSSKDSQSSRRIDSESNRKYSASPSSQHERRLTTTPSSKDAKKESDQTHGKSESSDTRRTSSSRSSDSGSRSGQLSPYDSRDSYRSESRSYSDSYSSRSESRYESSRYSSSSDSGRRTSSSSSSVTQSSSSDNRRTSSGDSRSDSKRSGNASSASSDKNDLKRASNERESKSEHETDSKKKRFNR</sequence>
<dbReference type="GeneID" id="68102212"/>
<feature type="domain" description="THO complex subunit 2 N-terminal" evidence="8">
    <location>
        <begin position="326"/>
        <end position="453"/>
    </location>
</feature>
<dbReference type="PANTHER" id="PTHR21597:SF0">
    <property type="entry name" value="THO COMPLEX SUBUNIT 2"/>
    <property type="match status" value="1"/>
</dbReference>
<comment type="caution">
    <text evidence="9">The sequence shown here is derived from an EMBL/GenBank/DDBJ whole genome shotgun (WGS) entry which is preliminary data.</text>
</comment>
<dbReference type="Proteomes" id="UP000816034">
    <property type="component" value="Unassembled WGS sequence"/>
</dbReference>
<feature type="compositionally biased region" description="Basic and acidic residues" evidence="5">
    <location>
        <begin position="1309"/>
        <end position="1327"/>
    </location>
</feature>
<evidence type="ECO:0000259" key="7">
    <source>
        <dbReference type="Pfam" id="PF11732"/>
    </source>
</evidence>
<feature type="region of interest" description="Disordered" evidence="5">
    <location>
        <begin position="223"/>
        <end position="244"/>
    </location>
</feature>
<keyword evidence="4" id="KW-0539">Nucleus</keyword>
<proteinExistence type="inferred from homology"/>
<feature type="region of interest" description="Disordered" evidence="5">
    <location>
        <begin position="1092"/>
        <end position="1186"/>
    </location>
</feature>
<dbReference type="EMBL" id="PYSW02000003">
    <property type="protein sequence ID" value="KAG2393181.1"/>
    <property type="molecule type" value="Genomic_DNA"/>
</dbReference>
<evidence type="ECO:0000256" key="1">
    <source>
        <dbReference type="ARBA" id="ARBA00004123"/>
    </source>
</evidence>
<feature type="compositionally biased region" description="Basic and acidic residues" evidence="5">
    <location>
        <begin position="1495"/>
        <end position="1516"/>
    </location>
</feature>
<evidence type="ECO:0000256" key="3">
    <source>
        <dbReference type="ARBA" id="ARBA00019596"/>
    </source>
</evidence>
<dbReference type="PANTHER" id="PTHR21597">
    <property type="entry name" value="THO2 PROTEIN"/>
    <property type="match status" value="1"/>
</dbReference>
<dbReference type="InterPro" id="IPR032302">
    <property type="entry name" value="THOC2_N"/>
</dbReference>
<feature type="domain" description="THO complex subunitTHOC2 N-terminal" evidence="7">
    <location>
        <begin position="459"/>
        <end position="530"/>
    </location>
</feature>
<dbReference type="InterPro" id="IPR021418">
    <property type="entry name" value="THO_THOC2_C"/>
</dbReference>
<name>A0AA88H3G6_NAELO</name>
<feature type="compositionally biased region" description="Basic and acidic residues" evidence="5">
    <location>
        <begin position="1417"/>
        <end position="1428"/>
    </location>
</feature>
<keyword evidence="10" id="KW-1185">Reference proteome</keyword>
<feature type="domain" description="THO complex subunitTHOC2 C-terminal" evidence="6">
    <location>
        <begin position="774"/>
        <end position="1015"/>
    </location>
</feature>
<evidence type="ECO:0000256" key="5">
    <source>
        <dbReference type="SAM" id="MobiDB-lite"/>
    </source>
</evidence>
<comment type="subcellular location">
    <subcellularLocation>
        <location evidence="1">Nucleus</location>
    </subcellularLocation>
</comment>
<reference evidence="9 10" key="1">
    <citation type="journal article" date="2018" name="BMC Genomics">
        <title>The genome of Naegleria lovaniensis, the basis for a comparative approach to unravel pathogenicity factors of the human pathogenic amoeba N. fowleri.</title>
        <authorList>
            <person name="Liechti N."/>
            <person name="Schurch N."/>
            <person name="Bruggmann R."/>
            <person name="Wittwer M."/>
        </authorList>
    </citation>
    <scope>NUCLEOTIDE SEQUENCE [LARGE SCALE GENOMIC DNA]</scope>
    <source>
        <strain evidence="9 10">ATCC 30569</strain>
    </source>
</reference>
<feature type="compositionally biased region" description="Polar residues" evidence="5">
    <location>
        <begin position="1092"/>
        <end position="1108"/>
    </location>
</feature>
<feature type="compositionally biased region" description="Basic and acidic residues" evidence="5">
    <location>
        <begin position="1377"/>
        <end position="1397"/>
    </location>
</feature>
<feature type="domain" description="THO complex subunit 2 N-terminal" evidence="8">
    <location>
        <begin position="19"/>
        <end position="133"/>
    </location>
</feature>
<dbReference type="RefSeq" id="XP_044555075.1">
    <property type="nucleotide sequence ID" value="XM_044699980.1"/>
</dbReference>
<feature type="compositionally biased region" description="Basic and acidic residues" evidence="5">
    <location>
        <begin position="1110"/>
        <end position="1128"/>
    </location>
</feature>
<feature type="compositionally biased region" description="Low complexity" evidence="5">
    <location>
        <begin position="1328"/>
        <end position="1344"/>
    </location>
</feature>
<dbReference type="Pfam" id="PF11732">
    <property type="entry name" value="Thoc2"/>
    <property type="match status" value="1"/>
</dbReference>
<feature type="compositionally biased region" description="Basic and acidic residues" evidence="5">
    <location>
        <begin position="1345"/>
        <end position="1356"/>
    </location>
</feature>
<protein>
    <recommendedName>
        <fullName evidence="3">THO complex subunit 2</fullName>
    </recommendedName>
</protein>
<evidence type="ECO:0000313" key="10">
    <source>
        <dbReference type="Proteomes" id="UP000816034"/>
    </source>
</evidence>
<evidence type="ECO:0000256" key="2">
    <source>
        <dbReference type="ARBA" id="ARBA00007857"/>
    </source>
</evidence>
<evidence type="ECO:0000256" key="4">
    <source>
        <dbReference type="ARBA" id="ARBA00023242"/>
    </source>
</evidence>
<dbReference type="GO" id="GO:0006397">
    <property type="term" value="P:mRNA processing"/>
    <property type="evidence" value="ECO:0007669"/>
    <property type="project" value="InterPro"/>
</dbReference>
<dbReference type="GO" id="GO:0000445">
    <property type="term" value="C:THO complex part of transcription export complex"/>
    <property type="evidence" value="ECO:0007669"/>
    <property type="project" value="TreeGrafter"/>
</dbReference>
<dbReference type="Pfam" id="PF11262">
    <property type="entry name" value="Tho2"/>
    <property type="match status" value="1"/>
</dbReference>
<feature type="compositionally biased region" description="Low complexity" evidence="5">
    <location>
        <begin position="1398"/>
        <end position="1416"/>
    </location>
</feature>
<evidence type="ECO:0000259" key="8">
    <source>
        <dbReference type="Pfam" id="PF16134"/>
    </source>
</evidence>
<evidence type="ECO:0000313" key="9">
    <source>
        <dbReference type="EMBL" id="KAG2393181.1"/>
    </source>
</evidence>
<organism evidence="9 10">
    <name type="scientific">Naegleria lovaniensis</name>
    <name type="common">Amoeba</name>
    <dbReference type="NCBI Taxonomy" id="51637"/>
    <lineage>
        <taxon>Eukaryota</taxon>
        <taxon>Discoba</taxon>
        <taxon>Heterolobosea</taxon>
        <taxon>Tetramitia</taxon>
        <taxon>Eutetramitia</taxon>
        <taxon>Vahlkampfiidae</taxon>
        <taxon>Naegleria</taxon>
    </lineage>
</organism>
<feature type="compositionally biased region" description="Basic and acidic residues" evidence="5">
    <location>
        <begin position="1163"/>
        <end position="1176"/>
    </location>
</feature>
<feature type="compositionally biased region" description="Acidic residues" evidence="5">
    <location>
        <begin position="1129"/>
        <end position="1139"/>
    </location>
</feature>
<comment type="similarity">
    <text evidence="2">Belongs to the THOC2 family.</text>
</comment>
<dbReference type="GO" id="GO:0006406">
    <property type="term" value="P:mRNA export from nucleus"/>
    <property type="evidence" value="ECO:0007669"/>
    <property type="project" value="InterPro"/>
</dbReference>
<dbReference type="InterPro" id="IPR040007">
    <property type="entry name" value="Tho2"/>
</dbReference>
<dbReference type="GO" id="GO:0003729">
    <property type="term" value="F:mRNA binding"/>
    <property type="evidence" value="ECO:0007669"/>
    <property type="project" value="TreeGrafter"/>
</dbReference>
<dbReference type="InterPro" id="IPR021726">
    <property type="entry name" value="THO_THOC2_N"/>
</dbReference>
<gene>
    <name evidence="9" type="ORF">C9374_009758</name>
</gene>
<evidence type="ECO:0000259" key="6">
    <source>
        <dbReference type="Pfam" id="PF11262"/>
    </source>
</evidence>
<accession>A0AA88H3G6</accession>
<feature type="compositionally biased region" description="Basic and acidic residues" evidence="5">
    <location>
        <begin position="232"/>
        <end position="244"/>
    </location>
</feature>
<feature type="region of interest" description="Disordered" evidence="5">
    <location>
        <begin position="1309"/>
        <end position="1523"/>
    </location>
</feature>
<feature type="compositionally biased region" description="Low complexity" evidence="5">
    <location>
        <begin position="1444"/>
        <end position="1469"/>
    </location>
</feature>
<feature type="compositionally biased region" description="Basic and acidic residues" evidence="5">
    <location>
        <begin position="1470"/>
        <end position="1485"/>
    </location>
</feature>